<dbReference type="Pfam" id="PF12789">
    <property type="entry name" value="PTR"/>
    <property type="match status" value="2"/>
</dbReference>
<accession>A0A977KNL9</accession>
<dbReference type="Pfam" id="PF18454">
    <property type="entry name" value="Mtd_N"/>
    <property type="match status" value="1"/>
</dbReference>
<gene>
    <name evidence="2" type="primary">49</name>
    <name evidence="2" type="ORF">SEA_SHAMBRE1_49</name>
</gene>
<sequence>MTLIQQRRGLAATWTSQNPVLASGELGVETDTLKVKIGDGVKTWTALSYFLSADLAGKADVGHTHTAAQISDATAIGREILQDATAADVRATIGAGTSNLAIGTTATTAMRGDKTFAFSEITGVLSTSQIPSLAISDVFPVTSQTEMLALTAQRGDIAIRSDIGRSFILATENPGTLADWKQLSASGDVLSVAGKTGTVILTKSDVGLANVDNTSDLAKPISTATQTALNAKEPTLPAGTAAQYFKGDKTLGTLDKAAVGLSAVDNTSDLAKPVSTATQTALNAKANSANPTFTGTVTGVTKAHVGLGNVDNTSDLAKPISTATQTALNAKANSSHTHNAADILSIDGGAP</sequence>
<dbReference type="EMBL" id="OP297545">
    <property type="protein sequence ID" value="UXE04785.1"/>
    <property type="molecule type" value="Genomic_DNA"/>
</dbReference>
<dbReference type="GeneID" id="80020044"/>
<name>A0A977KNL9_9CAUD</name>
<reference evidence="2" key="1">
    <citation type="submission" date="2022-08" db="EMBL/GenBank/DDBJ databases">
        <authorList>
            <person name="Dojs M.A."/>
            <person name="Fleischacker C.L."/>
            <person name="Jackson S.M."/>
            <person name="Feiring S.B."/>
            <person name="Webb R.J."/>
            <person name="Schaefbauer A.B."/>
            <person name="Vigness C.A."/>
            <person name="Boyle B.L."/>
            <person name="Frank J.R."/>
            <person name="Fleischacker T.C."/>
            <person name="Ackerman S.B."/>
            <person name="Balish M.F."/>
            <person name="Garlena R.A."/>
            <person name="Russell D.A."/>
            <person name="Jacobs-Sera D."/>
            <person name="Hatfull G.F."/>
        </authorList>
    </citation>
    <scope>NUCLEOTIDE SEQUENCE</scope>
</reference>
<evidence type="ECO:0000313" key="3">
    <source>
        <dbReference type="Proteomes" id="UP001063033"/>
    </source>
</evidence>
<feature type="domain" description="Major tropism determinant N-terminal" evidence="1">
    <location>
        <begin position="4"/>
        <end position="41"/>
    </location>
</feature>
<protein>
    <submittedName>
        <fullName evidence="2">Minor tail protein</fullName>
    </submittedName>
</protein>
<dbReference type="SUPFAM" id="SSF69349">
    <property type="entry name" value="Phage fibre proteins"/>
    <property type="match status" value="1"/>
</dbReference>
<dbReference type="RefSeq" id="YP_010755392.1">
    <property type="nucleotide sequence ID" value="NC_073469.1"/>
</dbReference>
<evidence type="ECO:0000313" key="2">
    <source>
        <dbReference type="EMBL" id="UXE04785.1"/>
    </source>
</evidence>
<proteinExistence type="predicted"/>
<dbReference type="KEGG" id="vg:80020044"/>
<evidence type="ECO:0000259" key="1">
    <source>
        <dbReference type="Pfam" id="PF18454"/>
    </source>
</evidence>
<dbReference type="Proteomes" id="UP001063033">
    <property type="component" value="Segment"/>
</dbReference>
<organism evidence="2 3">
    <name type="scientific">Arthrobacter phage Shambre1</name>
    <dbReference type="NCBI Taxonomy" id="2927284"/>
    <lineage>
        <taxon>Viruses</taxon>
        <taxon>Duplodnaviria</taxon>
        <taxon>Heunggongvirae</taxon>
        <taxon>Uroviricota</taxon>
        <taxon>Caudoviricetes</taxon>
        <taxon>Bismarckvirus</taxon>
        <taxon>Bismarckvirus shambre1</taxon>
    </lineage>
</organism>
<dbReference type="InterPro" id="IPR041352">
    <property type="entry name" value="Mtd_N"/>
</dbReference>
<keyword evidence="3" id="KW-1185">Reference proteome</keyword>